<sequence length="555" mass="60451">MQPASGAATMMLKPIMTLEGSFHIVSTPSISYFPDGKRMVSGTLDKTVQQWDLQTGKEIEKARDVHEDGVSMVAVSRDGRWVITVTATGGKHDDGELKACEVETGIVKTFVGHSAQITCIDISMDSSLLASGSLDSTARIWSLETGKLVVGPFKIAHFTEAVRFSQDSKKLAVATWLKKSLEVWDVETQKLDARIEEEVIYSSEIIPPVFWTNKGTILVAYNFSTLTENSANTIYEFDASTLQTVGVPFEGHTKYIRSLALSFDGALLASTSHDSTIKLWALESHQLLASFDVPNPLDIILSPDSRQLAYIHWGLPKFKAKIYICDIPSNILANVGLAVEGHKTDATLGDLLESDATCRPAGVRRIRVIPPVNSSFPPLPRSLSSRDPQQPVSLRRLLNFLRFSSFTNIIPPVQNAQSRDPLDFPATTSLPPNCSPSAQATAQRRSQMDSCGSSRQVPSTTLFSTTAPTTSKTRLLSWRPIRAAHTGHAAPPIVDVPFTRGDERNAAAGAPKGNGGYRRDEDFDPPSSDLNSQQSSEAVQMSSGQHGSGRLCFCF</sequence>
<dbReference type="PANTHER" id="PTHR19879">
    <property type="entry name" value="TRANSCRIPTION INITIATION FACTOR TFIID"/>
    <property type="match status" value="1"/>
</dbReference>
<evidence type="ECO:0000256" key="1">
    <source>
        <dbReference type="ARBA" id="ARBA00022574"/>
    </source>
</evidence>
<protein>
    <submittedName>
        <fullName evidence="5">WD40 repeat-like protein</fullName>
    </submittedName>
</protein>
<dbReference type="PROSITE" id="PS50082">
    <property type="entry name" value="WD_REPEATS_2"/>
    <property type="match status" value="3"/>
</dbReference>
<dbReference type="Proteomes" id="UP000092154">
    <property type="component" value="Unassembled WGS sequence"/>
</dbReference>
<evidence type="ECO:0000313" key="6">
    <source>
        <dbReference type="Proteomes" id="UP000092154"/>
    </source>
</evidence>
<evidence type="ECO:0000256" key="4">
    <source>
        <dbReference type="SAM" id="MobiDB-lite"/>
    </source>
</evidence>
<dbReference type="Gene3D" id="2.130.10.10">
    <property type="entry name" value="YVTN repeat-like/Quinoprotein amine dehydrogenase"/>
    <property type="match status" value="3"/>
</dbReference>
<keyword evidence="1 3" id="KW-0853">WD repeat</keyword>
<proteinExistence type="predicted"/>
<feature type="repeat" description="WD" evidence="3">
    <location>
        <begin position="110"/>
        <end position="151"/>
    </location>
</feature>
<feature type="compositionally biased region" description="Low complexity" evidence="4">
    <location>
        <begin position="459"/>
        <end position="469"/>
    </location>
</feature>
<feature type="repeat" description="WD" evidence="3">
    <location>
        <begin position="249"/>
        <end position="290"/>
    </location>
</feature>
<name>A0A1B7MHC9_9AGAM</name>
<dbReference type="SMART" id="SM00320">
    <property type="entry name" value="WD40"/>
    <property type="match status" value="5"/>
</dbReference>
<feature type="region of interest" description="Disordered" evidence="4">
    <location>
        <begin position="414"/>
        <end position="469"/>
    </location>
</feature>
<gene>
    <name evidence="5" type="ORF">K503DRAFT_870394</name>
</gene>
<dbReference type="PRINTS" id="PR00320">
    <property type="entry name" value="GPROTEINBRPT"/>
</dbReference>
<evidence type="ECO:0000256" key="3">
    <source>
        <dbReference type="PROSITE-ProRule" id="PRU00221"/>
    </source>
</evidence>
<reference evidence="5 6" key="1">
    <citation type="submission" date="2016-06" db="EMBL/GenBank/DDBJ databases">
        <title>Comparative genomics of the ectomycorrhizal sister species Rhizopogon vinicolor and Rhizopogon vesiculosus (Basidiomycota: Boletales) reveals a divergence of the mating type B locus.</title>
        <authorList>
            <consortium name="DOE Joint Genome Institute"/>
            <person name="Mujic A.B."/>
            <person name="Kuo A."/>
            <person name="Tritt A."/>
            <person name="Lipzen A."/>
            <person name="Chen C."/>
            <person name="Johnson J."/>
            <person name="Sharma A."/>
            <person name="Barry K."/>
            <person name="Grigoriev I.V."/>
            <person name="Spatafora J.W."/>
        </authorList>
    </citation>
    <scope>NUCLEOTIDE SEQUENCE [LARGE SCALE GENOMIC DNA]</scope>
    <source>
        <strain evidence="5 6">AM-OR11-026</strain>
    </source>
</reference>
<dbReference type="EMBL" id="KV449163">
    <property type="protein sequence ID" value="OAX31988.1"/>
    <property type="molecule type" value="Genomic_DNA"/>
</dbReference>
<keyword evidence="2" id="KW-0677">Repeat</keyword>
<dbReference type="InParanoid" id="A0A1B7MHC9"/>
<keyword evidence="6" id="KW-1185">Reference proteome</keyword>
<dbReference type="InterPro" id="IPR015943">
    <property type="entry name" value="WD40/YVTN_repeat-like_dom_sf"/>
</dbReference>
<dbReference type="InterPro" id="IPR020472">
    <property type="entry name" value="WD40_PAC1"/>
</dbReference>
<evidence type="ECO:0000313" key="5">
    <source>
        <dbReference type="EMBL" id="OAX31988.1"/>
    </source>
</evidence>
<dbReference type="InterPro" id="IPR001680">
    <property type="entry name" value="WD40_rpt"/>
</dbReference>
<dbReference type="CDD" id="cd00200">
    <property type="entry name" value="WD40"/>
    <property type="match status" value="1"/>
</dbReference>
<dbReference type="OrthoDB" id="2687506at2759"/>
<feature type="repeat" description="WD" evidence="3">
    <location>
        <begin position="20"/>
        <end position="61"/>
    </location>
</feature>
<feature type="compositionally biased region" description="Polar residues" evidence="4">
    <location>
        <begin position="426"/>
        <end position="458"/>
    </location>
</feature>
<organism evidence="5 6">
    <name type="scientific">Rhizopogon vinicolor AM-OR11-026</name>
    <dbReference type="NCBI Taxonomy" id="1314800"/>
    <lineage>
        <taxon>Eukaryota</taxon>
        <taxon>Fungi</taxon>
        <taxon>Dikarya</taxon>
        <taxon>Basidiomycota</taxon>
        <taxon>Agaricomycotina</taxon>
        <taxon>Agaricomycetes</taxon>
        <taxon>Agaricomycetidae</taxon>
        <taxon>Boletales</taxon>
        <taxon>Suillineae</taxon>
        <taxon>Rhizopogonaceae</taxon>
        <taxon>Rhizopogon</taxon>
    </lineage>
</organism>
<evidence type="ECO:0000256" key="2">
    <source>
        <dbReference type="ARBA" id="ARBA00022737"/>
    </source>
</evidence>
<dbReference type="PROSITE" id="PS50294">
    <property type="entry name" value="WD_REPEATS_REGION"/>
    <property type="match status" value="3"/>
</dbReference>
<dbReference type="STRING" id="1314800.A0A1B7MHC9"/>
<dbReference type="Pfam" id="PF00400">
    <property type="entry name" value="WD40"/>
    <property type="match status" value="3"/>
</dbReference>
<feature type="region of interest" description="Disordered" evidence="4">
    <location>
        <begin position="491"/>
        <end position="547"/>
    </location>
</feature>
<accession>A0A1B7MHC9</accession>
<dbReference type="AlphaFoldDB" id="A0A1B7MHC9"/>
<feature type="compositionally biased region" description="Polar residues" evidence="4">
    <location>
        <begin position="528"/>
        <end position="545"/>
    </location>
</feature>
<dbReference type="SUPFAM" id="SSF82171">
    <property type="entry name" value="DPP6 N-terminal domain-like"/>
    <property type="match status" value="1"/>
</dbReference>
<dbReference type="PANTHER" id="PTHR19879:SF9">
    <property type="entry name" value="TRANSCRIPTION INITIATION FACTOR TFIID SUBUNIT 5"/>
    <property type="match status" value="1"/>
</dbReference>